<organism evidence="1 2">
    <name type="scientific">Clostridium gelidum</name>
    <dbReference type="NCBI Taxonomy" id="704125"/>
    <lineage>
        <taxon>Bacteria</taxon>
        <taxon>Bacillati</taxon>
        <taxon>Bacillota</taxon>
        <taxon>Clostridia</taxon>
        <taxon>Eubacteriales</taxon>
        <taxon>Clostridiaceae</taxon>
        <taxon>Clostridium</taxon>
    </lineage>
</organism>
<sequence length="46" mass="5248">MLSGGRWCEGFGEIFYEGTLSSTVVNNGANRELQDIQYMKLKSWKC</sequence>
<evidence type="ECO:0000313" key="2">
    <source>
        <dbReference type="Proteomes" id="UP000824633"/>
    </source>
</evidence>
<proteinExistence type="predicted"/>
<name>A0ABM7T5G6_9CLOT</name>
<dbReference type="EMBL" id="AP024849">
    <property type="protein sequence ID" value="BCZ47209.1"/>
    <property type="molecule type" value="Genomic_DNA"/>
</dbReference>
<protein>
    <submittedName>
        <fullName evidence="1">Uncharacterized protein</fullName>
    </submittedName>
</protein>
<dbReference type="Proteomes" id="UP000824633">
    <property type="component" value="Chromosome"/>
</dbReference>
<evidence type="ECO:0000313" key="1">
    <source>
        <dbReference type="EMBL" id="BCZ47209.1"/>
    </source>
</evidence>
<reference evidence="2" key="1">
    <citation type="submission" date="2021-07" db="EMBL/GenBank/DDBJ databases">
        <title>Complete genome sequencing of a Clostridium isolate.</title>
        <authorList>
            <person name="Ueki A."/>
            <person name="Tonouchi A."/>
        </authorList>
    </citation>
    <scope>NUCLEOTIDE SEQUENCE [LARGE SCALE GENOMIC DNA]</scope>
    <source>
        <strain evidence="2">C5S11</strain>
    </source>
</reference>
<keyword evidence="2" id="KW-1185">Reference proteome</keyword>
<gene>
    <name evidence="1" type="ORF">psyc5s11_32760</name>
</gene>
<accession>A0ABM7T5G6</accession>